<dbReference type="Proteomes" id="UP000600101">
    <property type="component" value="Unassembled WGS sequence"/>
</dbReference>
<dbReference type="PANTHER" id="PTHR45436:SF15">
    <property type="entry name" value="SENSOR HISTIDINE KINASE CUSS"/>
    <property type="match status" value="1"/>
</dbReference>
<gene>
    <name evidence="14" type="ORF">H7965_09240</name>
</gene>
<dbReference type="RefSeq" id="WP_186770288.1">
    <property type="nucleotide sequence ID" value="NZ_JACOMF010000008.1"/>
</dbReference>
<proteinExistence type="predicted"/>
<evidence type="ECO:0000313" key="15">
    <source>
        <dbReference type="Proteomes" id="UP000600101"/>
    </source>
</evidence>
<evidence type="ECO:0000259" key="13">
    <source>
        <dbReference type="PROSITE" id="PS50885"/>
    </source>
</evidence>
<evidence type="ECO:0000313" key="14">
    <source>
        <dbReference type="EMBL" id="MBC4015512.1"/>
    </source>
</evidence>
<comment type="subcellular location">
    <subcellularLocation>
        <location evidence="2">Membrane</location>
        <topology evidence="2">Multi-pass membrane protein</topology>
    </subcellularLocation>
</comment>
<keyword evidence="7 14" id="KW-0418">Kinase</keyword>
<dbReference type="AlphaFoldDB" id="A0A9X0QZG6"/>
<reference evidence="14" key="1">
    <citation type="submission" date="2020-08" db="EMBL/GenBank/DDBJ databases">
        <authorList>
            <person name="Hu Y."/>
            <person name="Nguyen S.V."/>
            <person name="Li F."/>
            <person name="Fanning S."/>
        </authorList>
    </citation>
    <scope>NUCLEOTIDE SEQUENCE</scope>
    <source>
        <strain evidence="14">SYSU D8009</strain>
    </source>
</reference>
<feature type="transmembrane region" description="Helical" evidence="11">
    <location>
        <begin position="172"/>
        <end position="192"/>
    </location>
</feature>
<accession>A0A9X0QZG6</accession>
<evidence type="ECO:0000256" key="4">
    <source>
        <dbReference type="ARBA" id="ARBA00022553"/>
    </source>
</evidence>
<dbReference type="GO" id="GO:0000155">
    <property type="term" value="F:phosphorelay sensor kinase activity"/>
    <property type="evidence" value="ECO:0007669"/>
    <property type="project" value="InterPro"/>
</dbReference>
<keyword evidence="6 11" id="KW-0812">Transmembrane</keyword>
<dbReference type="EC" id="2.7.13.3" evidence="3"/>
<dbReference type="InterPro" id="IPR004358">
    <property type="entry name" value="Sig_transdc_His_kin-like_C"/>
</dbReference>
<dbReference type="InterPro" id="IPR036097">
    <property type="entry name" value="HisK_dim/P_sf"/>
</dbReference>
<evidence type="ECO:0000256" key="3">
    <source>
        <dbReference type="ARBA" id="ARBA00012438"/>
    </source>
</evidence>
<evidence type="ECO:0000256" key="10">
    <source>
        <dbReference type="ARBA" id="ARBA00023136"/>
    </source>
</evidence>
<dbReference type="InterPro" id="IPR036890">
    <property type="entry name" value="HATPase_C_sf"/>
</dbReference>
<evidence type="ECO:0000256" key="5">
    <source>
        <dbReference type="ARBA" id="ARBA00022679"/>
    </source>
</evidence>
<dbReference type="GO" id="GO:0005886">
    <property type="term" value="C:plasma membrane"/>
    <property type="evidence" value="ECO:0007669"/>
    <property type="project" value="TreeGrafter"/>
</dbReference>
<evidence type="ECO:0000256" key="2">
    <source>
        <dbReference type="ARBA" id="ARBA00004141"/>
    </source>
</evidence>
<dbReference type="InterPro" id="IPR003661">
    <property type="entry name" value="HisK_dim/P_dom"/>
</dbReference>
<dbReference type="Pfam" id="PF00672">
    <property type="entry name" value="HAMP"/>
    <property type="match status" value="1"/>
</dbReference>
<dbReference type="CDD" id="cd00082">
    <property type="entry name" value="HisKA"/>
    <property type="match status" value="1"/>
</dbReference>
<keyword evidence="8 11" id="KW-1133">Transmembrane helix</keyword>
<feature type="domain" description="HAMP" evidence="13">
    <location>
        <begin position="193"/>
        <end position="241"/>
    </location>
</feature>
<keyword evidence="15" id="KW-1185">Reference proteome</keyword>
<keyword evidence="4" id="KW-0597">Phosphoprotein</keyword>
<dbReference type="InterPro" id="IPR050428">
    <property type="entry name" value="TCS_sensor_his_kinase"/>
</dbReference>
<dbReference type="Gene3D" id="1.10.287.130">
    <property type="match status" value="1"/>
</dbReference>
<feature type="domain" description="Histidine kinase" evidence="12">
    <location>
        <begin position="249"/>
        <end position="455"/>
    </location>
</feature>
<organism evidence="14 15">
    <name type="scientific">Siccirubricoccus deserti</name>
    <dbReference type="NCBI Taxonomy" id="2013562"/>
    <lineage>
        <taxon>Bacteria</taxon>
        <taxon>Pseudomonadati</taxon>
        <taxon>Pseudomonadota</taxon>
        <taxon>Alphaproteobacteria</taxon>
        <taxon>Acetobacterales</taxon>
        <taxon>Roseomonadaceae</taxon>
        <taxon>Siccirubricoccus</taxon>
    </lineage>
</organism>
<sequence length="462" mass="49512">MPRSLTRTGVVILLAATLVAAAASVGLLLSRNTVVIADKELEVLAANAHTLASGLRYSDDTGEWHLDLPQVLASRFDPAYGRAFYAVRDGSGRAVLSSMDQMPGDVPIVLPNSTFEEPATFRLRRGGMVLRGLSIPVEIAGTPLIVQVADNVIHPDVVTDDLSADFLARVSWVILPVFVALAAVCFGTLHLCMRPIHLLSRRAAALSGANERLPEDETPDEIRPLVRAMNAALDRAERAFDAQRHFTAEAAHQMRTPLAVLKAHAELIQDRRTGALLDHDVTALERIVDQLLILAEIDTAEIAPSGTPVDLRALAEAAVEFLDPLAARQGVELVLDTPAEPVLVDGHEEPLYQAILNLLHNALGHSPAAGKVRVGVLAPGMVEVADQGPGVPLQQRELVFRRFWRSQGERATRRRGAGLGLAIVQRVADLHRGSIEVEDAPGGGALFRLRLPALAAAESAAA</sequence>
<dbReference type="InterPro" id="IPR005467">
    <property type="entry name" value="His_kinase_dom"/>
</dbReference>
<dbReference type="SMART" id="SM00388">
    <property type="entry name" value="HisKA"/>
    <property type="match status" value="1"/>
</dbReference>
<evidence type="ECO:0000256" key="9">
    <source>
        <dbReference type="ARBA" id="ARBA00023012"/>
    </source>
</evidence>
<evidence type="ECO:0000256" key="11">
    <source>
        <dbReference type="SAM" id="Phobius"/>
    </source>
</evidence>
<dbReference type="SMART" id="SM00387">
    <property type="entry name" value="HATPase_c"/>
    <property type="match status" value="1"/>
</dbReference>
<dbReference type="Pfam" id="PF02518">
    <property type="entry name" value="HATPase_c"/>
    <property type="match status" value="1"/>
</dbReference>
<keyword evidence="5" id="KW-0808">Transferase</keyword>
<comment type="catalytic activity">
    <reaction evidence="1">
        <text>ATP + protein L-histidine = ADP + protein N-phospho-L-histidine.</text>
        <dbReference type="EC" id="2.7.13.3"/>
    </reaction>
</comment>
<dbReference type="InterPro" id="IPR003660">
    <property type="entry name" value="HAMP_dom"/>
</dbReference>
<dbReference type="Pfam" id="PF00512">
    <property type="entry name" value="HisKA"/>
    <property type="match status" value="1"/>
</dbReference>
<protein>
    <recommendedName>
        <fullName evidence="3">histidine kinase</fullName>
        <ecNumber evidence="3">2.7.13.3</ecNumber>
    </recommendedName>
</protein>
<evidence type="ECO:0000256" key="7">
    <source>
        <dbReference type="ARBA" id="ARBA00022777"/>
    </source>
</evidence>
<evidence type="ECO:0000256" key="6">
    <source>
        <dbReference type="ARBA" id="ARBA00022692"/>
    </source>
</evidence>
<dbReference type="PROSITE" id="PS50885">
    <property type="entry name" value="HAMP"/>
    <property type="match status" value="1"/>
</dbReference>
<dbReference type="EMBL" id="JACOMF010000008">
    <property type="protein sequence ID" value="MBC4015512.1"/>
    <property type="molecule type" value="Genomic_DNA"/>
</dbReference>
<dbReference type="SUPFAM" id="SSF47384">
    <property type="entry name" value="Homodimeric domain of signal transducing histidine kinase"/>
    <property type="match status" value="1"/>
</dbReference>
<dbReference type="PANTHER" id="PTHR45436">
    <property type="entry name" value="SENSOR HISTIDINE KINASE YKOH"/>
    <property type="match status" value="1"/>
</dbReference>
<dbReference type="Gene3D" id="3.30.565.10">
    <property type="entry name" value="Histidine kinase-like ATPase, C-terminal domain"/>
    <property type="match status" value="1"/>
</dbReference>
<dbReference type="PROSITE" id="PS50109">
    <property type="entry name" value="HIS_KIN"/>
    <property type="match status" value="1"/>
</dbReference>
<keyword evidence="9" id="KW-0902">Two-component regulatory system</keyword>
<evidence type="ECO:0000256" key="8">
    <source>
        <dbReference type="ARBA" id="ARBA00022989"/>
    </source>
</evidence>
<comment type="caution">
    <text evidence="14">The sequence shown here is derived from an EMBL/GenBank/DDBJ whole genome shotgun (WGS) entry which is preliminary data.</text>
</comment>
<name>A0A9X0QZG6_9PROT</name>
<dbReference type="PRINTS" id="PR00344">
    <property type="entry name" value="BCTRLSENSOR"/>
</dbReference>
<keyword evidence="10 11" id="KW-0472">Membrane</keyword>
<evidence type="ECO:0000259" key="12">
    <source>
        <dbReference type="PROSITE" id="PS50109"/>
    </source>
</evidence>
<evidence type="ECO:0000256" key="1">
    <source>
        <dbReference type="ARBA" id="ARBA00000085"/>
    </source>
</evidence>
<dbReference type="SUPFAM" id="SSF55874">
    <property type="entry name" value="ATPase domain of HSP90 chaperone/DNA topoisomerase II/histidine kinase"/>
    <property type="match status" value="1"/>
</dbReference>
<dbReference type="InterPro" id="IPR003594">
    <property type="entry name" value="HATPase_dom"/>
</dbReference>